<proteinExistence type="predicted"/>
<name>A0A6J6EW14_9ZZZZ</name>
<organism evidence="2">
    <name type="scientific">freshwater metagenome</name>
    <dbReference type="NCBI Taxonomy" id="449393"/>
    <lineage>
        <taxon>unclassified sequences</taxon>
        <taxon>metagenomes</taxon>
        <taxon>ecological metagenomes</taxon>
    </lineage>
</organism>
<dbReference type="AlphaFoldDB" id="A0A6J6EW14"/>
<evidence type="ECO:0000313" key="2">
    <source>
        <dbReference type="EMBL" id="CAB4580762.1"/>
    </source>
</evidence>
<reference evidence="2" key="1">
    <citation type="submission" date="2020-05" db="EMBL/GenBank/DDBJ databases">
        <authorList>
            <person name="Chiriac C."/>
            <person name="Salcher M."/>
            <person name="Ghai R."/>
            <person name="Kavagutti S V."/>
        </authorList>
    </citation>
    <scope>NUCLEOTIDE SEQUENCE</scope>
</reference>
<accession>A0A6J6EW14</accession>
<sequence length="114" mass="12284">MRGKILLVLGLGIGYVLGTRDGRARYNQMKNAALKVWNDPRVQEQVSAATEFVKENAPEVASAVSVNVKKIAERVEAARSVKPPTKRATTARKPSSTPASKKTTPSAPTSKPKK</sequence>
<protein>
    <submittedName>
        <fullName evidence="2">Unannotated protein</fullName>
    </submittedName>
</protein>
<evidence type="ECO:0000256" key="1">
    <source>
        <dbReference type="SAM" id="MobiDB-lite"/>
    </source>
</evidence>
<evidence type="ECO:0000313" key="3">
    <source>
        <dbReference type="EMBL" id="CAB4860797.1"/>
    </source>
</evidence>
<dbReference type="EMBL" id="CAEZTZ010000023">
    <property type="protein sequence ID" value="CAB4580762.1"/>
    <property type="molecule type" value="Genomic_DNA"/>
</dbReference>
<feature type="compositionally biased region" description="Low complexity" evidence="1">
    <location>
        <begin position="93"/>
        <end position="114"/>
    </location>
</feature>
<gene>
    <name evidence="2" type="ORF">UFOPK1767_00301</name>
    <name evidence="3" type="ORF">UFOPK3339_00399</name>
</gene>
<feature type="region of interest" description="Disordered" evidence="1">
    <location>
        <begin position="76"/>
        <end position="114"/>
    </location>
</feature>
<dbReference type="EMBL" id="CAFBLF010000041">
    <property type="protein sequence ID" value="CAB4860797.1"/>
    <property type="molecule type" value="Genomic_DNA"/>
</dbReference>